<gene>
    <name evidence="2" type="ORF">B0T23DRAFT_55252</name>
</gene>
<evidence type="ECO:0000259" key="1">
    <source>
        <dbReference type="Pfam" id="PF06985"/>
    </source>
</evidence>
<protein>
    <submittedName>
        <fullName evidence="2">Heterokaryon incompatibility protein-domain-containing protein</fullName>
    </submittedName>
</protein>
<dbReference type="PANTHER" id="PTHR33112:SF10">
    <property type="entry name" value="TOL"/>
    <property type="match status" value="1"/>
</dbReference>
<dbReference type="EMBL" id="JAULSX010000013">
    <property type="protein sequence ID" value="KAK3484814.1"/>
    <property type="molecule type" value="Genomic_DNA"/>
</dbReference>
<proteinExistence type="predicted"/>
<organism evidence="2 3">
    <name type="scientific">Neurospora hispaniola</name>
    <dbReference type="NCBI Taxonomy" id="588809"/>
    <lineage>
        <taxon>Eukaryota</taxon>
        <taxon>Fungi</taxon>
        <taxon>Dikarya</taxon>
        <taxon>Ascomycota</taxon>
        <taxon>Pezizomycotina</taxon>
        <taxon>Sordariomycetes</taxon>
        <taxon>Sordariomycetidae</taxon>
        <taxon>Sordariales</taxon>
        <taxon>Sordariaceae</taxon>
        <taxon>Neurospora</taxon>
    </lineage>
</organism>
<dbReference type="Pfam" id="PF06985">
    <property type="entry name" value="HET"/>
    <property type="match status" value="1"/>
</dbReference>
<comment type="caution">
    <text evidence="2">The sequence shown here is derived from an EMBL/GenBank/DDBJ whole genome shotgun (WGS) entry which is preliminary data.</text>
</comment>
<dbReference type="Proteomes" id="UP001285908">
    <property type="component" value="Unassembled WGS sequence"/>
</dbReference>
<name>A0AAJ0HYB1_9PEZI</name>
<accession>A0AAJ0HYB1</accession>
<dbReference type="RefSeq" id="XP_062687868.1">
    <property type="nucleotide sequence ID" value="XM_062841442.1"/>
</dbReference>
<keyword evidence="3" id="KW-1185">Reference proteome</keyword>
<dbReference type="AlphaFoldDB" id="A0AAJ0HYB1"/>
<dbReference type="PANTHER" id="PTHR33112">
    <property type="entry name" value="DOMAIN PROTEIN, PUTATIVE-RELATED"/>
    <property type="match status" value="1"/>
</dbReference>
<sequence>MATFLQTQRRRLRDHLKQQWAETGIKTLIDGTGFCSTCRRISARLEKVIDRGFDGLDMLERECLRVRIDLRNHIPVEQSRQKKCNLCNVMAHMLRVSGTLESWLTENCYLYIGSAKNQYGILEDFDISDTFCMWVQSVKPQMNEVEWFQLMGLLKFVPRIPYHRTRDSGLAGIALEVSSDPGKIGGRLVGPYADFELVKSWFDDCTLHHGSTTCQTDASILQEIPGLQVIDCSSRRLVSWSQLPKNQDRNYVALSYVWGTKSDDENDGNKDISDRTVDWPLPSKLPPLIEDTITAVIKLGLKYLWIDRYCIPQGDQEAKHTQIQNMDSIYGSASLTIIAAASDDPSHGLPGVSLPRYGRGRPDKNPPVSVRIGSRTFVTVDTSTAPSVLRDSMWNNRAWTMQEAFLSCRCLVFFDDGAYFQCSSPRSHRFEALHEPSALLQLRHEVLSTQNTKFTRFMPAKSLILTKIGEAEVSELDWCVQLVEDYFPRSLTFENDTLNAFSGMLKYLQSLKPSIYNLWGVLMLPEVISMSSGQRIRYNLVRTLAWCYLYRQTNYDPILRKLDKLEGTTASPRKEMFPSWTWADWRPRVELHGGGGDDDKYTINYHPEPPRRDLIFTSLVDLSVELDDGRVVSWAQGYLYDSDVSWLTTLPNPPRILHIQGYTANPQLRYMTEVDWAKFHERTILPINETYAHSGSYDRRDNHCCGWGYSHRWILIDADGQHLQSLLEPTNRTEPRCWANVEHSILHSDNLSAVAYLYHFQTQRGNQADSIKPYTECTFDFRVIVLGYNQSGHIYYMMLMKSPGLDNQTETFARVNVMREDTTDLRHEEPAEVKLEGFLDWLTGKLVEPCRGTPWVKMNTRIA</sequence>
<feature type="domain" description="Heterokaryon incompatibility" evidence="1">
    <location>
        <begin position="251"/>
        <end position="403"/>
    </location>
</feature>
<dbReference type="GeneID" id="87879064"/>
<evidence type="ECO:0000313" key="3">
    <source>
        <dbReference type="Proteomes" id="UP001285908"/>
    </source>
</evidence>
<evidence type="ECO:0000313" key="2">
    <source>
        <dbReference type="EMBL" id="KAK3484814.1"/>
    </source>
</evidence>
<reference evidence="2 3" key="1">
    <citation type="journal article" date="2023" name="Mol. Phylogenet. Evol.">
        <title>Genome-scale phylogeny and comparative genomics of the fungal order Sordariales.</title>
        <authorList>
            <person name="Hensen N."/>
            <person name="Bonometti L."/>
            <person name="Westerberg I."/>
            <person name="Brannstrom I.O."/>
            <person name="Guillou S."/>
            <person name="Cros-Aarteil S."/>
            <person name="Calhoun S."/>
            <person name="Haridas S."/>
            <person name="Kuo A."/>
            <person name="Mondo S."/>
            <person name="Pangilinan J."/>
            <person name="Riley R."/>
            <person name="LaButti K."/>
            <person name="Andreopoulos B."/>
            <person name="Lipzen A."/>
            <person name="Chen C."/>
            <person name="Yan M."/>
            <person name="Daum C."/>
            <person name="Ng V."/>
            <person name="Clum A."/>
            <person name="Steindorff A."/>
            <person name="Ohm R.A."/>
            <person name="Martin F."/>
            <person name="Silar P."/>
            <person name="Natvig D.O."/>
            <person name="Lalanne C."/>
            <person name="Gautier V."/>
            <person name="Ament-Velasquez S.L."/>
            <person name="Kruys A."/>
            <person name="Hutchinson M.I."/>
            <person name="Powell A.J."/>
            <person name="Barry K."/>
            <person name="Miller A.N."/>
            <person name="Grigoriev I.V."/>
            <person name="Debuchy R."/>
            <person name="Gladieux P."/>
            <person name="Hiltunen Thoren M."/>
            <person name="Johannesson H."/>
        </authorList>
    </citation>
    <scope>NUCLEOTIDE SEQUENCE [LARGE SCALE GENOMIC DNA]</scope>
    <source>
        <strain evidence="2 3">FGSC 10403</strain>
    </source>
</reference>
<dbReference type="InterPro" id="IPR010730">
    <property type="entry name" value="HET"/>
</dbReference>